<accession>A0A951U7H1</accession>
<dbReference type="PANTHER" id="PTHR37481">
    <property type="entry name" value="LIPOPOLYSACCHARIDE EXPORT SYSTEM PROTEIN LPTC"/>
    <property type="match status" value="1"/>
</dbReference>
<comment type="caution">
    <text evidence="7">The sequence shown here is derived from an EMBL/GenBank/DDBJ whole genome shotgun (WGS) entry which is preliminary data.</text>
</comment>
<feature type="chain" id="PRO_5037360121" evidence="6">
    <location>
        <begin position="34"/>
        <end position="385"/>
    </location>
</feature>
<protein>
    <submittedName>
        <fullName evidence="7">LPS export ABC transporter periplasmic protein LptC</fullName>
    </submittedName>
</protein>
<dbReference type="Proteomes" id="UP000707356">
    <property type="component" value="Unassembled WGS sequence"/>
</dbReference>
<keyword evidence="6" id="KW-0732">Signal</keyword>
<keyword evidence="5" id="KW-0472">Membrane</keyword>
<proteinExistence type="predicted"/>
<dbReference type="Pfam" id="PF06835">
    <property type="entry name" value="LptC"/>
    <property type="match status" value="2"/>
</dbReference>
<dbReference type="AlphaFoldDB" id="A0A951U7H1"/>
<name>A0A951U7H1_9CYAN</name>
<feature type="signal peptide" evidence="6">
    <location>
        <begin position="1"/>
        <end position="33"/>
    </location>
</feature>
<dbReference type="EMBL" id="JAHHHV010000092">
    <property type="protein sequence ID" value="MBW4468688.1"/>
    <property type="molecule type" value="Genomic_DNA"/>
</dbReference>
<reference evidence="7" key="1">
    <citation type="submission" date="2021-05" db="EMBL/GenBank/DDBJ databases">
        <authorList>
            <person name="Pietrasiak N."/>
            <person name="Ward R."/>
            <person name="Stajich J.E."/>
            <person name="Kurbessoian T."/>
        </authorList>
    </citation>
    <scope>NUCLEOTIDE SEQUENCE</scope>
    <source>
        <strain evidence="7">GSE-TBD4-15B</strain>
    </source>
</reference>
<evidence type="ECO:0000313" key="7">
    <source>
        <dbReference type="EMBL" id="MBW4468688.1"/>
    </source>
</evidence>
<dbReference type="PANTHER" id="PTHR37481:SF1">
    <property type="entry name" value="LIPOPOLYSACCHARIDE EXPORT SYSTEM PROTEIN LPTC"/>
    <property type="match status" value="1"/>
</dbReference>
<keyword evidence="1" id="KW-1003">Cell membrane</keyword>
<dbReference type="InterPro" id="IPR026265">
    <property type="entry name" value="LptC"/>
</dbReference>
<sequence>MCDYKKQGWLRLCVSAGLLLLLGANGCRPQNQAVPSDPETPTKINKDLTFNNITLEEADEQGRIQWKVKAAEVVSSADKKTAKVKSPTGQLYQDGQPIYRVQANTGEILSSGDKILLRGNVVTTDVQSGAVLRANQLEWQPQQDLLIMRGNLRGAHPQVQLVANQIKLFNKQRRAELSGKVDALTQDPKLRIQTEQITWLLKDQKLVGKSPLLAQRLQNDQPTDQATANAVDVDLVKRIAHLKQNAQLAVVDPALQISGNSLVWDIPNQTLVSDQPILVLNQQQQIRITANRGRMELEPKVAYFNGSVNAISARNQSKLTSDDLTWKMNSQEVTALGNVVYVQPDPPATLRGGKAVGKLQDRKVVVSGGRVVTEIVPGQDLVPGG</sequence>
<dbReference type="GO" id="GO:0017089">
    <property type="term" value="F:glycolipid transfer activity"/>
    <property type="evidence" value="ECO:0007669"/>
    <property type="project" value="TreeGrafter"/>
</dbReference>
<evidence type="ECO:0000256" key="1">
    <source>
        <dbReference type="ARBA" id="ARBA00022475"/>
    </source>
</evidence>
<dbReference type="GO" id="GO:0005886">
    <property type="term" value="C:plasma membrane"/>
    <property type="evidence" value="ECO:0007669"/>
    <property type="project" value="InterPro"/>
</dbReference>
<organism evidence="7 8">
    <name type="scientific">Pegethrix bostrychoides GSE-TBD4-15B</name>
    <dbReference type="NCBI Taxonomy" id="2839662"/>
    <lineage>
        <taxon>Bacteria</taxon>
        <taxon>Bacillati</taxon>
        <taxon>Cyanobacteriota</taxon>
        <taxon>Cyanophyceae</taxon>
        <taxon>Oculatellales</taxon>
        <taxon>Oculatellaceae</taxon>
        <taxon>Pegethrix</taxon>
    </lineage>
</organism>
<evidence type="ECO:0000256" key="3">
    <source>
        <dbReference type="ARBA" id="ARBA00022692"/>
    </source>
</evidence>
<dbReference type="NCBIfam" id="TIGR04409">
    <property type="entry name" value="LptC_YrbK"/>
    <property type="match status" value="1"/>
</dbReference>
<dbReference type="GO" id="GO:0015221">
    <property type="term" value="F:lipopolysaccharide transmembrane transporter activity"/>
    <property type="evidence" value="ECO:0007669"/>
    <property type="project" value="InterPro"/>
</dbReference>
<evidence type="ECO:0000256" key="5">
    <source>
        <dbReference type="ARBA" id="ARBA00023136"/>
    </source>
</evidence>
<gene>
    <name evidence="7" type="primary">lptC</name>
    <name evidence="7" type="ORF">KME07_24955</name>
</gene>
<dbReference type="InterPro" id="IPR010664">
    <property type="entry name" value="LipoPS_assembly_LptC-rel"/>
</dbReference>
<evidence type="ECO:0000256" key="4">
    <source>
        <dbReference type="ARBA" id="ARBA00022989"/>
    </source>
</evidence>
<keyword evidence="4" id="KW-1133">Transmembrane helix</keyword>
<keyword evidence="2" id="KW-0997">Cell inner membrane</keyword>
<keyword evidence="3" id="KW-0812">Transmembrane</keyword>
<dbReference type="GO" id="GO:0030288">
    <property type="term" value="C:outer membrane-bounded periplasmic space"/>
    <property type="evidence" value="ECO:0007669"/>
    <property type="project" value="TreeGrafter"/>
</dbReference>
<evidence type="ECO:0000313" key="8">
    <source>
        <dbReference type="Proteomes" id="UP000707356"/>
    </source>
</evidence>
<evidence type="ECO:0000256" key="6">
    <source>
        <dbReference type="SAM" id="SignalP"/>
    </source>
</evidence>
<evidence type="ECO:0000256" key="2">
    <source>
        <dbReference type="ARBA" id="ARBA00022519"/>
    </source>
</evidence>
<dbReference type="Gene3D" id="2.60.450.10">
    <property type="entry name" value="Lipopolysaccharide (LPS) transport protein A like domain"/>
    <property type="match status" value="2"/>
</dbReference>
<reference evidence="7" key="2">
    <citation type="journal article" date="2022" name="Microbiol. Resour. Announc.">
        <title>Metagenome Sequencing to Explore Phylogenomics of Terrestrial Cyanobacteria.</title>
        <authorList>
            <person name="Ward R.D."/>
            <person name="Stajich J.E."/>
            <person name="Johansen J.R."/>
            <person name="Huntemann M."/>
            <person name="Clum A."/>
            <person name="Foster B."/>
            <person name="Foster B."/>
            <person name="Roux S."/>
            <person name="Palaniappan K."/>
            <person name="Varghese N."/>
            <person name="Mukherjee S."/>
            <person name="Reddy T.B.K."/>
            <person name="Daum C."/>
            <person name="Copeland A."/>
            <person name="Chen I.A."/>
            <person name="Ivanova N.N."/>
            <person name="Kyrpides N.C."/>
            <person name="Shapiro N."/>
            <person name="Eloe-Fadrosh E.A."/>
            <person name="Pietrasiak N."/>
        </authorList>
    </citation>
    <scope>NUCLEOTIDE SEQUENCE</scope>
    <source>
        <strain evidence="7">GSE-TBD4-15B</strain>
    </source>
</reference>
<dbReference type="InterPro" id="IPR052363">
    <property type="entry name" value="LPS_export_LptC"/>
</dbReference>